<dbReference type="InterPro" id="IPR003812">
    <property type="entry name" value="Fido"/>
</dbReference>
<dbReference type="InterPro" id="IPR036597">
    <property type="entry name" value="Fido-like_dom_sf"/>
</dbReference>
<dbReference type="NCBIfam" id="TIGR01550">
    <property type="entry name" value="DOC_P1"/>
    <property type="match status" value="1"/>
</dbReference>
<feature type="domain" description="Fido" evidence="1">
    <location>
        <begin position="2"/>
        <end position="120"/>
    </location>
</feature>
<dbReference type="GO" id="GO:0016301">
    <property type="term" value="F:kinase activity"/>
    <property type="evidence" value="ECO:0007669"/>
    <property type="project" value="InterPro"/>
</dbReference>
<evidence type="ECO:0000313" key="3">
    <source>
        <dbReference type="Proteomes" id="UP000572540"/>
    </source>
</evidence>
<comment type="caution">
    <text evidence="2">The sequence shown here is derived from an EMBL/GenBank/DDBJ whole genome shotgun (WGS) entry which is preliminary data.</text>
</comment>
<dbReference type="PANTHER" id="PTHR39426:SF1">
    <property type="entry name" value="HOMOLOGY TO DEATH-ON-CURING PROTEIN OF PHAGE P1"/>
    <property type="match status" value="1"/>
</dbReference>
<dbReference type="PANTHER" id="PTHR39426">
    <property type="entry name" value="HOMOLOGY TO DEATH-ON-CURING PROTEIN OF PHAGE P1"/>
    <property type="match status" value="1"/>
</dbReference>
<dbReference type="PROSITE" id="PS51459">
    <property type="entry name" value="FIDO"/>
    <property type="match status" value="1"/>
</dbReference>
<dbReference type="SUPFAM" id="SSF140931">
    <property type="entry name" value="Fic-like"/>
    <property type="match status" value="1"/>
</dbReference>
<dbReference type="PIRSF" id="PIRSF018297">
    <property type="entry name" value="Doc"/>
    <property type="match status" value="1"/>
</dbReference>
<reference evidence="2 3" key="1">
    <citation type="submission" date="2020-07" db="EMBL/GenBank/DDBJ databases">
        <title>Exploring microbial biodiversity for novel pathways involved in the catabolism of aromatic compounds derived from lignin.</title>
        <authorList>
            <person name="Elkins J."/>
        </authorList>
    </citation>
    <scope>NUCLEOTIDE SEQUENCE [LARGE SCALE GENOMIC DNA]</scope>
    <source>
        <strain evidence="2 3">H2C3B</strain>
    </source>
</reference>
<dbReference type="InterPro" id="IPR006440">
    <property type="entry name" value="Doc"/>
</dbReference>
<dbReference type="RefSeq" id="WP_179703737.1">
    <property type="nucleotide sequence ID" value="NZ_JACCAU010000001.1"/>
</dbReference>
<dbReference type="Proteomes" id="UP000572540">
    <property type="component" value="Unassembled WGS sequence"/>
</dbReference>
<organism evidence="2 3">
    <name type="scientific">Paraburkholderia bryophila</name>
    <dbReference type="NCBI Taxonomy" id="420952"/>
    <lineage>
        <taxon>Bacteria</taxon>
        <taxon>Pseudomonadati</taxon>
        <taxon>Pseudomonadota</taxon>
        <taxon>Betaproteobacteria</taxon>
        <taxon>Burkholderiales</taxon>
        <taxon>Burkholderiaceae</taxon>
        <taxon>Paraburkholderia</taxon>
    </lineage>
</organism>
<dbReference type="Gene3D" id="1.20.120.1870">
    <property type="entry name" value="Fic/DOC protein, Fido domain"/>
    <property type="match status" value="1"/>
</dbReference>
<evidence type="ECO:0000259" key="1">
    <source>
        <dbReference type="PROSITE" id="PS51459"/>
    </source>
</evidence>
<accession>A0A7Z0AXZ0</accession>
<dbReference type="EMBL" id="JACCAU010000001">
    <property type="protein sequence ID" value="NYH12980.1"/>
    <property type="molecule type" value="Genomic_DNA"/>
</dbReference>
<gene>
    <name evidence="2" type="ORF">GGD41_000208</name>
</gene>
<evidence type="ECO:0000313" key="2">
    <source>
        <dbReference type="EMBL" id="NYH12980.1"/>
    </source>
</evidence>
<dbReference type="InterPro" id="IPR053737">
    <property type="entry name" value="Type_II_TA_Toxin"/>
</dbReference>
<protein>
    <submittedName>
        <fullName evidence="2">Death-on-curing protein</fullName>
    </submittedName>
</protein>
<proteinExistence type="predicted"/>
<sequence length="129" mass="13963">MLEIEYVITAHDEILRDLGGLGGFAGGGRGGVESALARVENHATYNGIDDVFGIAAMYTIAIAQGHVFNDGNKRTGLTCALAYLKREGITIPRTQDLENAVVGVARHEVDHELFAQYLSSLWSQEQAED</sequence>
<dbReference type="AlphaFoldDB" id="A0A7Z0AXZ0"/>
<name>A0A7Z0AXZ0_9BURK</name>
<dbReference type="Pfam" id="PF02661">
    <property type="entry name" value="Fic"/>
    <property type="match status" value="1"/>
</dbReference>